<feature type="chain" id="PRO_5027976656" description="Interleukin-21" evidence="9">
    <location>
        <begin position="20"/>
        <end position="143"/>
    </location>
</feature>
<dbReference type="PANTHER" id="PTHR14356">
    <property type="entry name" value="INTERLEUKIN-15-RELATED"/>
    <property type="match status" value="1"/>
</dbReference>
<dbReference type="KEGG" id="caua:113091917"/>
<dbReference type="Proteomes" id="UP000515129">
    <property type="component" value="Unplaced"/>
</dbReference>
<dbReference type="SUPFAM" id="SSF47266">
    <property type="entry name" value="4-helical cytokines"/>
    <property type="match status" value="1"/>
</dbReference>
<evidence type="ECO:0000256" key="4">
    <source>
        <dbReference type="ARBA" id="ARBA00022525"/>
    </source>
</evidence>
<name>A0A6P6NXN6_CARAU</name>
<evidence type="ECO:0000256" key="5">
    <source>
        <dbReference type="ARBA" id="ARBA00022729"/>
    </source>
</evidence>
<comment type="function">
    <text evidence="8">Cytokine with immunoregulatory activity. May promote the transition between innate and adaptive immunity. Induces the production of IgG(1) and IgG(3) in B-cells. Implicated in the generation and maintenance of T follicular helper (Tfh) cells and the formation of germinal-centers. Together with IL6, control the early generation of Tfh cells and are critical for an effective antibody response to acute viral infection. May play a role in proliferation and maturation of natural killer (NK) cells in synergy with IL15. May regulate proliferation of mature B- and T-cells in response to activating stimuli. In synergy with IL15 and IL18 stimulates interferon gamma production in T-cells and NK cells. During T-cell mediated immune response may inhibit dendritic cells (DC) activation and maturation.</text>
</comment>
<dbReference type="Gene3D" id="1.20.1250.70">
    <property type="entry name" value="Interleukin-15/Interleukin-21"/>
    <property type="match status" value="1"/>
</dbReference>
<dbReference type="PANTHER" id="PTHR14356:SF2">
    <property type="entry name" value="INTERLEUKIN-21"/>
    <property type="match status" value="1"/>
</dbReference>
<evidence type="ECO:0000256" key="6">
    <source>
        <dbReference type="ARBA" id="ARBA00023157"/>
    </source>
</evidence>
<keyword evidence="4" id="KW-0964">Secreted</keyword>
<keyword evidence="6" id="KW-1015">Disulfide bond</keyword>
<comment type="subcellular location">
    <subcellularLocation>
        <location evidence="1">Secreted</location>
    </subcellularLocation>
</comment>
<dbReference type="GO" id="GO:0005125">
    <property type="term" value="F:cytokine activity"/>
    <property type="evidence" value="ECO:0007669"/>
    <property type="project" value="UniProtKB-KW"/>
</dbReference>
<keyword evidence="5 9" id="KW-0732">Signal</keyword>
<evidence type="ECO:0000313" key="10">
    <source>
        <dbReference type="Proteomes" id="UP000515129"/>
    </source>
</evidence>
<keyword evidence="3" id="KW-0202">Cytokine</keyword>
<dbReference type="InterPro" id="IPR009079">
    <property type="entry name" value="4_helix_cytokine-like_core"/>
</dbReference>
<accession>A0A6P6NXN6</accession>
<evidence type="ECO:0000256" key="2">
    <source>
        <dbReference type="ARBA" id="ARBA00006050"/>
    </source>
</evidence>
<protein>
    <recommendedName>
        <fullName evidence="7">Interleukin-21</fullName>
    </recommendedName>
</protein>
<evidence type="ECO:0000256" key="9">
    <source>
        <dbReference type="SAM" id="SignalP"/>
    </source>
</evidence>
<dbReference type="OrthoDB" id="9426569at2759"/>
<dbReference type="GO" id="GO:0005615">
    <property type="term" value="C:extracellular space"/>
    <property type="evidence" value="ECO:0007669"/>
    <property type="project" value="UniProtKB-KW"/>
</dbReference>
<gene>
    <name evidence="11" type="primary">LOC113091917</name>
</gene>
<evidence type="ECO:0000313" key="11">
    <source>
        <dbReference type="RefSeq" id="XP_026113385.1"/>
    </source>
</evidence>
<evidence type="ECO:0000256" key="7">
    <source>
        <dbReference type="ARBA" id="ARBA00039957"/>
    </source>
</evidence>
<comment type="similarity">
    <text evidence="2">Belongs to the IL-15/IL-21 family.</text>
</comment>
<evidence type="ECO:0000256" key="8">
    <source>
        <dbReference type="ARBA" id="ARBA00045924"/>
    </source>
</evidence>
<feature type="signal peptide" evidence="9">
    <location>
        <begin position="1"/>
        <end position="19"/>
    </location>
</feature>
<dbReference type="InterPro" id="IPR003443">
    <property type="entry name" value="IL-15/IL-21_fam"/>
</dbReference>
<evidence type="ECO:0000256" key="1">
    <source>
        <dbReference type="ARBA" id="ARBA00004613"/>
    </source>
</evidence>
<reference evidence="11" key="1">
    <citation type="submission" date="2025-08" db="UniProtKB">
        <authorList>
            <consortium name="RefSeq"/>
        </authorList>
    </citation>
    <scope>IDENTIFICATION</scope>
    <source>
        <strain evidence="11">Wakin</strain>
        <tissue evidence="11">Muscle</tissue>
    </source>
</reference>
<dbReference type="RefSeq" id="XP_026113385.1">
    <property type="nucleotide sequence ID" value="XM_026257600.1"/>
</dbReference>
<dbReference type="GO" id="GO:0005126">
    <property type="term" value="F:cytokine receptor binding"/>
    <property type="evidence" value="ECO:0007669"/>
    <property type="project" value="InterPro"/>
</dbReference>
<sequence>MKASVCFAFAVVCWFAAQAEESPKYLFLKKVMNELDRINNGLETNKSITLNSPTINDLEDCCVKSALNCFQSKVLYLPVVDSKLKTLQKIIQKELLKIVNRVPNCKPKELEKAQCKQCDSYKEVDSQTFVKNLKTLLQKMYAS</sequence>
<proteinExistence type="inferred from homology"/>
<dbReference type="AlphaFoldDB" id="A0A6P6NXN6"/>
<dbReference type="GO" id="GO:0006955">
    <property type="term" value="P:immune response"/>
    <property type="evidence" value="ECO:0007669"/>
    <property type="project" value="InterPro"/>
</dbReference>
<organism evidence="10 11">
    <name type="scientific">Carassius auratus</name>
    <name type="common">Goldfish</name>
    <dbReference type="NCBI Taxonomy" id="7957"/>
    <lineage>
        <taxon>Eukaryota</taxon>
        <taxon>Metazoa</taxon>
        <taxon>Chordata</taxon>
        <taxon>Craniata</taxon>
        <taxon>Vertebrata</taxon>
        <taxon>Euteleostomi</taxon>
        <taxon>Actinopterygii</taxon>
        <taxon>Neopterygii</taxon>
        <taxon>Teleostei</taxon>
        <taxon>Ostariophysi</taxon>
        <taxon>Cypriniformes</taxon>
        <taxon>Cyprinidae</taxon>
        <taxon>Cyprininae</taxon>
        <taxon>Carassius</taxon>
    </lineage>
</organism>
<keyword evidence="10" id="KW-1185">Reference proteome</keyword>
<evidence type="ECO:0000256" key="3">
    <source>
        <dbReference type="ARBA" id="ARBA00022514"/>
    </source>
</evidence>